<reference evidence="4" key="2">
    <citation type="journal article" date="2023" name="Plants (Basel)">
        <title>Annotation of the Turnera subulata (Passifloraceae) Draft Genome Reveals the S-Locus Evolved after the Divergence of Turneroideae from Passifloroideae in a Stepwise Manner.</title>
        <authorList>
            <person name="Henning P.M."/>
            <person name="Roalson E.H."/>
            <person name="Mir W."/>
            <person name="McCubbin A.G."/>
            <person name="Shore J.S."/>
        </authorList>
    </citation>
    <scope>NUCLEOTIDE SEQUENCE</scope>
    <source>
        <strain evidence="4">F60SS</strain>
    </source>
</reference>
<reference evidence="4" key="1">
    <citation type="submission" date="2022-02" db="EMBL/GenBank/DDBJ databases">
        <authorList>
            <person name="Henning P.M."/>
            <person name="McCubbin A.G."/>
            <person name="Shore J.S."/>
        </authorList>
    </citation>
    <scope>NUCLEOTIDE SEQUENCE</scope>
    <source>
        <strain evidence="4">F60SS</strain>
        <tissue evidence="4">Leaves</tissue>
    </source>
</reference>
<feature type="repeat" description="PPR" evidence="3">
    <location>
        <begin position="449"/>
        <end position="483"/>
    </location>
</feature>
<dbReference type="AlphaFoldDB" id="A0A9Q0G7Z2"/>
<feature type="repeat" description="PPR" evidence="3">
    <location>
        <begin position="695"/>
        <end position="729"/>
    </location>
</feature>
<dbReference type="SUPFAM" id="SSF81901">
    <property type="entry name" value="HCP-like"/>
    <property type="match status" value="1"/>
</dbReference>
<dbReference type="OrthoDB" id="185373at2759"/>
<accession>A0A9Q0G7Z2</accession>
<dbReference type="Gene3D" id="1.25.40.10">
    <property type="entry name" value="Tetratricopeptide repeat domain"/>
    <property type="match status" value="6"/>
</dbReference>
<dbReference type="Proteomes" id="UP001141552">
    <property type="component" value="Unassembled WGS sequence"/>
</dbReference>
<sequence length="764" mass="84507">MKAALSPSNHQYLLRFLKSSHSPPTASLFLRRLCSEPAAPAFRNDDAIISQAVKLLQAPDSELDTAQLNHLLFSNDDASSTSSSSNARLFLHIGRNLPSSSHALKFLDYLQNDTPSPPGPESLSLALQAVFEVASRESDPGLSRLIETSKERNIPLTANAVTLLLRCFGRSRMVEEALAFFNELDPSVKDTHAGNVMISVLFRCGRVDDALKVLDEMLQSDEDSDFVPNDATGDIVFSALLNKRRAAGLGEIVDWVLRLRDRGVFPGSVWMTQLITRLCVHGDVNRAWDILHDMIKVGAVVDARPCNALLTGLGKEGDFKRMNELMARMKEVHIHPSVVTFGVIINHMCKLRQVDLALEVLQKMSEGTESDGVSVEPDTIIYNTLINGLCKVGRQDEGLKLMERMRLQTGCAPTAPTYNCLIDGLCRAGEIERAKELFEDMQKDGVEPNVITMNSMIGGMCRNGRIHSAVEFLKEMQGKGLKANSVTYTAFITAFCGVNNIAKAKEFFDQMLTTGTTPDAIVYYSLISGLSQAGRMDEASFVLSRMREAGFRPDRLCYNVLLGGLCRTNKKDRAYELLQEMEESGLKPDAVTYNTAISYFGKIGDLQSASRALTKMVEDGIVPTVVTYGAIIHAYCSDGKIDDAMKIFEQMKAASKIPPNTVIYNILIDSLCKNKEVKRALSLMEDMAMVGVRPNATTYNAIFKGLRDERWSAEAFKLMDRMIEQACNPDYITMEILTEWLPAIGETEKLKKFVNGYEVSASTA</sequence>
<dbReference type="PANTHER" id="PTHR47447">
    <property type="entry name" value="OS03G0856100 PROTEIN"/>
    <property type="match status" value="1"/>
</dbReference>
<evidence type="ECO:0000256" key="2">
    <source>
        <dbReference type="ARBA" id="ARBA00022737"/>
    </source>
</evidence>
<feature type="repeat" description="PPR" evidence="3">
    <location>
        <begin position="554"/>
        <end position="588"/>
    </location>
</feature>
<feature type="repeat" description="PPR" evidence="3">
    <location>
        <begin position="484"/>
        <end position="518"/>
    </location>
</feature>
<evidence type="ECO:0000256" key="3">
    <source>
        <dbReference type="PROSITE-ProRule" id="PRU00708"/>
    </source>
</evidence>
<comment type="similarity">
    <text evidence="1">Belongs to the PPR family. P subfamily.</text>
</comment>
<comment type="caution">
    <text evidence="4">The sequence shown here is derived from an EMBL/GenBank/DDBJ whole genome shotgun (WGS) entry which is preliminary data.</text>
</comment>
<feature type="repeat" description="PPR" evidence="3">
    <location>
        <begin position="190"/>
        <end position="224"/>
    </location>
</feature>
<organism evidence="4 5">
    <name type="scientific">Turnera subulata</name>
    <dbReference type="NCBI Taxonomy" id="218843"/>
    <lineage>
        <taxon>Eukaryota</taxon>
        <taxon>Viridiplantae</taxon>
        <taxon>Streptophyta</taxon>
        <taxon>Embryophyta</taxon>
        <taxon>Tracheophyta</taxon>
        <taxon>Spermatophyta</taxon>
        <taxon>Magnoliopsida</taxon>
        <taxon>eudicotyledons</taxon>
        <taxon>Gunneridae</taxon>
        <taxon>Pentapetalae</taxon>
        <taxon>rosids</taxon>
        <taxon>fabids</taxon>
        <taxon>Malpighiales</taxon>
        <taxon>Passifloraceae</taxon>
        <taxon>Turnera</taxon>
    </lineage>
</organism>
<feature type="repeat" description="PPR" evidence="3">
    <location>
        <begin position="378"/>
        <end position="413"/>
    </location>
</feature>
<feature type="repeat" description="PPR" evidence="3">
    <location>
        <begin position="414"/>
        <end position="448"/>
    </location>
</feature>
<dbReference type="Pfam" id="PF13041">
    <property type="entry name" value="PPR_2"/>
    <property type="match status" value="4"/>
</dbReference>
<evidence type="ECO:0000313" key="5">
    <source>
        <dbReference type="Proteomes" id="UP001141552"/>
    </source>
</evidence>
<evidence type="ECO:0000313" key="4">
    <source>
        <dbReference type="EMBL" id="KAJ4843877.1"/>
    </source>
</evidence>
<protein>
    <recommendedName>
        <fullName evidence="6">Pentacotripeptide-repeat region of PRORP domain-containing protein</fullName>
    </recommendedName>
</protein>
<dbReference type="Pfam" id="PF01535">
    <property type="entry name" value="PPR"/>
    <property type="match status" value="2"/>
</dbReference>
<proteinExistence type="inferred from homology"/>
<name>A0A9Q0G7Z2_9ROSI</name>
<dbReference type="NCBIfam" id="TIGR00756">
    <property type="entry name" value="PPR"/>
    <property type="match status" value="13"/>
</dbReference>
<feature type="repeat" description="PPR" evidence="3">
    <location>
        <begin position="302"/>
        <end position="336"/>
    </location>
</feature>
<feature type="repeat" description="PPR" evidence="3">
    <location>
        <begin position="660"/>
        <end position="694"/>
    </location>
</feature>
<dbReference type="Pfam" id="PF12854">
    <property type="entry name" value="PPR_1"/>
    <property type="match status" value="2"/>
</dbReference>
<feature type="repeat" description="PPR" evidence="3">
    <location>
        <begin position="589"/>
        <end position="623"/>
    </location>
</feature>
<evidence type="ECO:0000256" key="1">
    <source>
        <dbReference type="ARBA" id="ARBA00007626"/>
    </source>
</evidence>
<keyword evidence="5" id="KW-1185">Reference proteome</keyword>
<feature type="repeat" description="PPR" evidence="3">
    <location>
        <begin position="624"/>
        <end position="658"/>
    </location>
</feature>
<dbReference type="Pfam" id="PF13812">
    <property type="entry name" value="PPR_3"/>
    <property type="match status" value="1"/>
</dbReference>
<evidence type="ECO:0008006" key="6">
    <source>
        <dbReference type="Google" id="ProtNLM"/>
    </source>
</evidence>
<feature type="repeat" description="PPR" evidence="3">
    <location>
        <begin position="519"/>
        <end position="553"/>
    </location>
</feature>
<keyword evidence="2" id="KW-0677">Repeat</keyword>
<dbReference type="InterPro" id="IPR002885">
    <property type="entry name" value="PPR_rpt"/>
</dbReference>
<dbReference type="PROSITE" id="PS51375">
    <property type="entry name" value="PPR"/>
    <property type="match status" value="12"/>
</dbReference>
<gene>
    <name evidence="4" type="ORF">Tsubulata_024355</name>
</gene>
<dbReference type="PANTHER" id="PTHR47447:SF17">
    <property type="entry name" value="OS12G0638900 PROTEIN"/>
    <property type="match status" value="1"/>
</dbReference>
<dbReference type="InterPro" id="IPR011990">
    <property type="entry name" value="TPR-like_helical_dom_sf"/>
</dbReference>
<dbReference type="EMBL" id="JAKUCV010002119">
    <property type="protein sequence ID" value="KAJ4843877.1"/>
    <property type="molecule type" value="Genomic_DNA"/>
</dbReference>